<dbReference type="Proteomes" id="UP000326799">
    <property type="component" value="Unassembled WGS sequence"/>
</dbReference>
<name>A0A5N6F3B3_9EURO</name>
<organism evidence="1 2">
    <name type="scientific">Aspergillus novoparasiticus</name>
    <dbReference type="NCBI Taxonomy" id="986946"/>
    <lineage>
        <taxon>Eukaryota</taxon>
        <taxon>Fungi</taxon>
        <taxon>Dikarya</taxon>
        <taxon>Ascomycota</taxon>
        <taxon>Pezizomycotina</taxon>
        <taxon>Eurotiomycetes</taxon>
        <taxon>Eurotiomycetidae</taxon>
        <taxon>Eurotiales</taxon>
        <taxon>Aspergillaceae</taxon>
        <taxon>Aspergillus</taxon>
        <taxon>Aspergillus subgen. Circumdati</taxon>
    </lineage>
</organism>
<keyword evidence="2" id="KW-1185">Reference proteome</keyword>
<sequence>MTETNPFDLLDSIDWSALRHTYGSTWDVPAQLRALRSGNAEIKENAQRSLCSNVFYQGDRYEATAYAVPCLLNILEASSSSTFGRVFLIDLLVHLALGYADTFLPNGVNLPEWQEPAEKKQGPEFEAEIHQSHEAYKAVKAGVPVSQTCLDHYSVYVRSWAAYALAWFPGEASGEGYRDSVTVLKGALEKEEDTVVLASVIISLGLLNGRFDDARPEGIDELVSRLRSYSTDARPLVRWATAVALIRIRYEKPEHVDTLISSLADRPFKGLDSRECSGRTSFPFKEGDVAGYSVKVLGTINADDYPGAATAIFDALPGSSGIGTIMLLEGLLALVFGPEPEHMKVTPFGQLNLVQQRTVTALAETDDKMWERADFKYPLDIWDIPAGSRGDCRAYVGLPVIGYSDI</sequence>
<proteinExistence type="predicted"/>
<dbReference type="InterPro" id="IPR016024">
    <property type="entry name" value="ARM-type_fold"/>
</dbReference>
<gene>
    <name evidence="1" type="ORF">BDV33DRAFT_200328</name>
</gene>
<reference evidence="1 2" key="1">
    <citation type="submission" date="2019-04" db="EMBL/GenBank/DDBJ databases">
        <title>Fungal friends and foes A comparative genomics study of 23 Aspergillus species from section Flavi.</title>
        <authorList>
            <consortium name="DOE Joint Genome Institute"/>
            <person name="Kjaerbolling I."/>
            <person name="Vesth T.C."/>
            <person name="Frisvad J.C."/>
            <person name="Nybo J.L."/>
            <person name="Theobald S."/>
            <person name="Kildgaard S."/>
            <person name="Petersen T.I."/>
            <person name="Kuo A."/>
            <person name="Sato A."/>
            <person name="Lyhne E.K."/>
            <person name="Kogle M.E."/>
            <person name="Wiebenga A."/>
            <person name="Kun R.S."/>
            <person name="Lubbers R.J."/>
            <person name="Makela M.R."/>
            <person name="Barry K."/>
            <person name="Chovatia M."/>
            <person name="Clum A."/>
            <person name="Daum C."/>
            <person name="Haridas S."/>
            <person name="He G."/>
            <person name="LaButti K."/>
            <person name="Lipzen A."/>
            <person name="Mondo S."/>
            <person name="Pangilinan J."/>
            <person name="Riley R."/>
            <person name="Salamov A."/>
            <person name="Simmons B.A."/>
            <person name="Magnuson J.K."/>
            <person name="Henrissat B."/>
            <person name="Mortensen U.H."/>
            <person name="Larsen T.O."/>
            <person name="De vries R.P."/>
            <person name="Grigoriev I.V."/>
            <person name="Machida M."/>
            <person name="Baker S.E."/>
            <person name="Andersen M.R."/>
        </authorList>
    </citation>
    <scope>NUCLEOTIDE SEQUENCE [LARGE SCALE GENOMIC DNA]</scope>
    <source>
        <strain evidence="1 2">CBS 126849</strain>
    </source>
</reference>
<evidence type="ECO:0000313" key="2">
    <source>
        <dbReference type="Proteomes" id="UP000326799"/>
    </source>
</evidence>
<dbReference type="Gene3D" id="1.25.10.10">
    <property type="entry name" value="Leucine-rich Repeat Variant"/>
    <property type="match status" value="1"/>
</dbReference>
<evidence type="ECO:0000313" key="1">
    <source>
        <dbReference type="EMBL" id="KAB8223665.1"/>
    </source>
</evidence>
<accession>A0A5N6F3B3</accession>
<dbReference type="EMBL" id="ML733404">
    <property type="protein sequence ID" value="KAB8223665.1"/>
    <property type="molecule type" value="Genomic_DNA"/>
</dbReference>
<dbReference type="AlphaFoldDB" id="A0A5N6F3B3"/>
<protein>
    <recommendedName>
        <fullName evidence="3">Armadillo-type protein</fullName>
    </recommendedName>
</protein>
<evidence type="ECO:0008006" key="3">
    <source>
        <dbReference type="Google" id="ProtNLM"/>
    </source>
</evidence>
<dbReference type="SUPFAM" id="SSF48371">
    <property type="entry name" value="ARM repeat"/>
    <property type="match status" value="1"/>
</dbReference>
<dbReference type="InterPro" id="IPR011989">
    <property type="entry name" value="ARM-like"/>
</dbReference>